<feature type="compositionally biased region" description="Basic and acidic residues" evidence="1">
    <location>
        <begin position="64"/>
        <end position="92"/>
    </location>
</feature>
<feature type="region of interest" description="Disordered" evidence="1">
    <location>
        <begin position="1"/>
        <end position="23"/>
    </location>
</feature>
<sequence>MWPHRLSTISGSPRSARTLPSPETTITRTWSADEKVALIRQLLHYLYDVLSTGMVKQVDHKQLTYRSRDMGRHGESSERRRSRSPERSEHSLAHSLLNQPLSARKARIYYGMV</sequence>
<name>A0A061BQL4_RHOTO</name>
<evidence type="ECO:0000256" key="1">
    <source>
        <dbReference type="SAM" id="MobiDB-lite"/>
    </source>
</evidence>
<organism evidence="2">
    <name type="scientific">Rhodotorula toruloides</name>
    <name type="common">Yeast</name>
    <name type="synonym">Rhodosporidium toruloides</name>
    <dbReference type="NCBI Taxonomy" id="5286"/>
    <lineage>
        <taxon>Eukaryota</taxon>
        <taxon>Fungi</taxon>
        <taxon>Dikarya</taxon>
        <taxon>Basidiomycota</taxon>
        <taxon>Pucciniomycotina</taxon>
        <taxon>Microbotryomycetes</taxon>
        <taxon>Sporidiobolales</taxon>
        <taxon>Sporidiobolaceae</taxon>
        <taxon>Rhodotorula</taxon>
    </lineage>
</organism>
<evidence type="ECO:0000313" key="2">
    <source>
        <dbReference type="EMBL" id="CDR49360.1"/>
    </source>
</evidence>
<protein>
    <submittedName>
        <fullName evidence="2">RHTO0S26e00166g1_1</fullName>
    </submittedName>
</protein>
<reference evidence="2" key="1">
    <citation type="journal article" date="2014" name="Genome Announc.">
        <title>Draft genome sequence of Rhodosporidium toruloides CECT1137, an oleaginous yeast of biotechnological interest.</title>
        <authorList>
            <person name="Morin N."/>
            <person name="Calcas X."/>
            <person name="Devillers H."/>
            <person name="Durrens P."/>
            <person name="Sherman D.J."/>
            <person name="Nicaud J.-M."/>
            <person name="Neuveglise C."/>
        </authorList>
    </citation>
    <scope>NUCLEOTIDE SEQUENCE</scope>
    <source>
        <strain evidence="2">CECT1137</strain>
    </source>
</reference>
<dbReference type="EMBL" id="LK052961">
    <property type="protein sequence ID" value="CDR49360.1"/>
    <property type="molecule type" value="Genomic_DNA"/>
</dbReference>
<proteinExistence type="predicted"/>
<feature type="region of interest" description="Disordered" evidence="1">
    <location>
        <begin position="64"/>
        <end position="98"/>
    </location>
</feature>
<accession>A0A061BQL4</accession>
<gene>
    <name evidence="2" type="ORF">RHTO0S_26e00166g</name>
</gene>
<dbReference type="OrthoDB" id="10284673at2759"/>
<dbReference type="AlphaFoldDB" id="A0A061BQL4"/>